<name>A0ABD0LCN1_9CAEN</name>
<dbReference type="InterPro" id="IPR013594">
    <property type="entry name" value="Dynein_heavy_tail"/>
</dbReference>
<dbReference type="InterPro" id="IPR042222">
    <property type="entry name" value="Dynein_2_N"/>
</dbReference>
<feature type="compositionally biased region" description="Basic and acidic residues" evidence="13">
    <location>
        <begin position="2418"/>
        <end position="2434"/>
    </location>
</feature>
<evidence type="ECO:0000313" key="21">
    <source>
        <dbReference type="EMBL" id="KAK7497327.1"/>
    </source>
</evidence>
<dbReference type="InterPro" id="IPR026983">
    <property type="entry name" value="DHC"/>
</dbReference>
<keyword evidence="22" id="KW-1185">Reference proteome</keyword>
<dbReference type="GO" id="GO:0030286">
    <property type="term" value="C:dynein complex"/>
    <property type="evidence" value="ECO:0007669"/>
    <property type="project" value="UniProtKB-KW"/>
</dbReference>
<evidence type="ECO:0000259" key="19">
    <source>
        <dbReference type="Pfam" id="PF17852"/>
    </source>
</evidence>
<dbReference type="InterPro" id="IPR056759">
    <property type="entry name" value="DYH2-5-8_CC"/>
</dbReference>
<feature type="compositionally biased region" description="Basic and acidic residues" evidence="13">
    <location>
        <begin position="3754"/>
        <end position="3763"/>
    </location>
</feature>
<dbReference type="Gene3D" id="1.20.140.100">
    <property type="entry name" value="Dynein heavy chain, N-terminal domain 2"/>
    <property type="match status" value="1"/>
</dbReference>
<dbReference type="Pfam" id="PF08385">
    <property type="entry name" value="DHC_N1"/>
    <property type="match status" value="2"/>
</dbReference>
<evidence type="ECO:0000259" key="16">
    <source>
        <dbReference type="Pfam" id="PF12774"/>
    </source>
</evidence>
<evidence type="ECO:0000256" key="3">
    <source>
        <dbReference type="ARBA" id="ARBA00022490"/>
    </source>
</evidence>
<feature type="coiled-coil region" evidence="12">
    <location>
        <begin position="3905"/>
        <end position="3983"/>
    </location>
</feature>
<comment type="caution">
    <text evidence="21">The sequence shown here is derived from an EMBL/GenBank/DDBJ whole genome shotgun (WGS) entry which is preliminary data.</text>
</comment>
<keyword evidence="10" id="KW-0505">Motor protein</keyword>
<feature type="region of interest" description="Disordered" evidence="13">
    <location>
        <begin position="1924"/>
        <end position="1959"/>
    </location>
</feature>
<evidence type="ECO:0000256" key="11">
    <source>
        <dbReference type="ARBA" id="ARBA00023212"/>
    </source>
</evidence>
<dbReference type="Pfam" id="PF17852">
    <property type="entry name" value="Dynein_AAA_lid"/>
    <property type="match status" value="1"/>
</dbReference>
<evidence type="ECO:0000259" key="20">
    <source>
        <dbReference type="Pfam" id="PF25007"/>
    </source>
</evidence>
<dbReference type="FunFam" id="1.10.287.2620:FF:000001">
    <property type="entry name" value="Cytoplasmic dynein heavy chain 1"/>
    <property type="match status" value="1"/>
</dbReference>
<organism evidence="21 22">
    <name type="scientific">Batillaria attramentaria</name>
    <dbReference type="NCBI Taxonomy" id="370345"/>
    <lineage>
        <taxon>Eukaryota</taxon>
        <taxon>Metazoa</taxon>
        <taxon>Spiralia</taxon>
        <taxon>Lophotrochozoa</taxon>
        <taxon>Mollusca</taxon>
        <taxon>Gastropoda</taxon>
        <taxon>Caenogastropoda</taxon>
        <taxon>Sorbeoconcha</taxon>
        <taxon>Cerithioidea</taxon>
        <taxon>Batillariidae</taxon>
        <taxon>Batillaria</taxon>
    </lineage>
</organism>
<feature type="compositionally biased region" description="Low complexity" evidence="13">
    <location>
        <begin position="448"/>
        <end position="463"/>
    </location>
</feature>
<feature type="domain" description="Dynein heavy chain tail" evidence="14">
    <location>
        <begin position="203"/>
        <end position="379"/>
    </location>
</feature>
<feature type="compositionally biased region" description="Polar residues" evidence="13">
    <location>
        <begin position="1133"/>
        <end position="1144"/>
    </location>
</feature>
<evidence type="ECO:0000256" key="1">
    <source>
        <dbReference type="ARBA" id="ARBA00004245"/>
    </source>
</evidence>
<keyword evidence="3" id="KW-0963">Cytoplasm</keyword>
<dbReference type="InterPro" id="IPR027417">
    <property type="entry name" value="P-loop_NTPase"/>
</dbReference>
<evidence type="ECO:0000256" key="10">
    <source>
        <dbReference type="ARBA" id="ARBA00023175"/>
    </source>
</evidence>
<evidence type="ECO:0000256" key="7">
    <source>
        <dbReference type="ARBA" id="ARBA00022840"/>
    </source>
</evidence>
<evidence type="ECO:0000259" key="17">
    <source>
        <dbReference type="Pfam" id="PF12780"/>
    </source>
</evidence>
<evidence type="ECO:0000259" key="14">
    <source>
        <dbReference type="Pfam" id="PF08385"/>
    </source>
</evidence>
<keyword evidence="6" id="KW-0547">Nucleotide-binding</keyword>
<dbReference type="InterPro" id="IPR042228">
    <property type="entry name" value="Dynein_linker_3"/>
</dbReference>
<dbReference type="InterPro" id="IPR013602">
    <property type="entry name" value="Dynein_heavy_linker"/>
</dbReference>
<evidence type="ECO:0000256" key="4">
    <source>
        <dbReference type="ARBA" id="ARBA00022701"/>
    </source>
</evidence>
<feature type="region of interest" description="Disordered" evidence="13">
    <location>
        <begin position="2410"/>
        <end position="2466"/>
    </location>
</feature>
<evidence type="ECO:0000313" key="22">
    <source>
        <dbReference type="Proteomes" id="UP001519460"/>
    </source>
</evidence>
<dbReference type="GO" id="GO:0005524">
    <property type="term" value="F:ATP binding"/>
    <property type="evidence" value="ECO:0007669"/>
    <property type="project" value="UniProtKB-KW"/>
</dbReference>
<evidence type="ECO:0000256" key="5">
    <source>
        <dbReference type="ARBA" id="ARBA00022737"/>
    </source>
</evidence>
<dbReference type="Pfam" id="PF12775">
    <property type="entry name" value="AAA_7"/>
    <property type="match status" value="1"/>
</dbReference>
<dbReference type="Pfam" id="PF12781">
    <property type="entry name" value="AAA_9"/>
    <property type="match status" value="1"/>
</dbReference>
<feature type="compositionally biased region" description="Polar residues" evidence="13">
    <location>
        <begin position="2435"/>
        <end position="2447"/>
    </location>
</feature>
<feature type="domain" description="Dynein axonemal heavy chain 2/5/8 coiled-coil" evidence="20">
    <location>
        <begin position="1365"/>
        <end position="1481"/>
    </location>
</feature>
<feature type="coiled-coil region" evidence="12">
    <location>
        <begin position="3677"/>
        <end position="3704"/>
    </location>
</feature>
<gene>
    <name evidence="21" type="ORF">BaRGS_00011371</name>
</gene>
<feature type="domain" description="Dynein heavy chain AAA module D4" evidence="17">
    <location>
        <begin position="3245"/>
        <end position="3472"/>
    </location>
</feature>
<keyword evidence="8" id="KW-0243">Dynein</keyword>
<evidence type="ECO:0000256" key="8">
    <source>
        <dbReference type="ARBA" id="ARBA00023017"/>
    </source>
</evidence>
<dbReference type="InterPro" id="IPR035706">
    <property type="entry name" value="AAA_9"/>
</dbReference>
<feature type="region of interest" description="Disordered" evidence="13">
    <location>
        <begin position="1133"/>
        <end position="1183"/>
    </location>
</feature>
<feature type="non-terminal residue" evidence="21">
    <location>
        <position position="4441"/>
    </location>
</feature>
<dbReference type="GO" id="GO:0005874">
    <property type="term" value="C:microtubule"/>
    <property type="evidence" value="ECO:0007669"/>
    <property type="project" value="UniProtKB-KW"/>
</dbReference>
<feature type="domain" description="Dynein heavy chain linker" evidence="15">
    <location>
        <begin position="1552"/>
        <end position="1910"/>
    </location>
</feature>
<dbReference type="InterPro" id="IPR035699">
    <property type="entry name" value="AAA_6"/>
</dbReference>
<dbReference type="Gene3D" id="1.10.287.2620">
    <property type="match status" value="1"/>
</dbReference>
<feature type="domain" description="Dynein heavy chain hydrolytic ATP-binding dynein motor region" evidence="16">
    <location>
        <begin position="2478"/>
        <end position="2580"/>
    </location>
</feature>
<accession>A0ABD0LCN1</accession>
<comment type="subcellular location">
    <subcellularLocation>
        <location evidence="1">Cytoplasm</location>
        <location evidence="1">Cytoskeleton</location>
    </subcellularLocation>
</comment>
<protein>
    <recommendedName>
        <fullName evidence="23">Dynein heavy chain</fullName>
    </recommendedName>
</protein>
<dbReference type="Gene3D" id="1.10.472.130">
    <property type="match status" value="1"/>
</dbReference>
<evidence type="ECO:0000256" key="9">
    <source>
        <dbReference type="ARBA" id="ARBA00023054"/>
    </source>
</evidence>
<dbReference type="Pfam" id="PF25007">
    <property type="entry name" value="DYH2-5-8_CC"/>
    <property type="match status" value="1"/>
</dbReference>
<dbReference type="Gene3D" id="1.10.8.1220">
    <property type="match status" value="1"/>
</dbReference>
<feature type="compositionally biased region" description="Polar residues" evidence="13">
    <location>
        <begin position="1943"/>
        <end position="1958"/>
    </location>
</feature>
<keyword evidence="9 12" id="KW-0175">Coiled coil</keyword>
<feature type="domain" description="Dynein heavy chain AAA 5 extension" evidence="19">
    <location>
        <begin position="2751"/>
        <end position="2864"/>
    </location>
</feature>
<sequence>MDERHWWIAGKIQESFKIGGYDNPTLLEDFMCEESTLAKVNKFLRAGGPCRLFFYCQKPESGVISTRELHTTGNLATLKDVDLDKVTVLYFLRNRTDKDVDPNRMEKDIFCGELKHNTIEALSSLLSDIYIPITRAQKDWGHCNEEGQAHLMHSMDKFVIALNETAASMRHSRQWMLRQPENIVLNDFKQQRAAALDPQLIGHYEELVTEWINTIEAILNDTSDERFMDPNAGPMSELERWRRRQRLLTSVTEQLKGKECKAVIAVLIQAKSRLLKKWKATDAALTDGLNDTKDKVKYLESLKRHFDQLYHDATPHSIINTAIPGLTNSIKQMDAISRYYARTGFLGIVLTKVTNQLVMACKDHIKSCTTNIIEDRDELWDCVAQEALLRDPAAAADPQHKLLKSQVESKLKGFFREALRSLRDSLGGSQNLSHYSSVSSFAQAMVPGSKGRTTTGASGTSRLTGGGASPSKRSDPTGHGVPITDEDAILSHMDIFCARIRQLLEVINTMAQYNRLTKSLVGIPRPRKEDLVIDDGSEQDEFAKYRKPKEIDLIDNDDDDPLVTVTMPSPDRSLRAIAEEDRYEIFEVINDKQGLTEEDLALLRKYYPEEEEDEGPNLTTIVEQHVKTMNSCMRSNVTTKTMLDVESKDKDRFEHHYTAFQEVVRELEAFLASYLHAIFVRKMKTQHGLDAITKFSPIQNRHGIRGTIAEKYVEIFNWYEADLEEVHQIYERHKENPQMVRNAPPVAGAIYWSRQLLKRIEDPMKVFRDNKAITQLTDFGRIVRIYNRLATALVTFESLWFTQWKNRIEQARAGLRATLFVHHPVTREIVVNADERVLELIHEAKWLTRLDIAIPESAQAVLQQEGRFKKYRAHLELVLSEYREVCQQVPEPLRPLFQPHITHVHQQLQPGLSTRPGPHAFLHQIHAATTKLKRLGEQVAVLMETKVAGMITSISNFCLYDLELAFSRTWPPHEFRDMMMESIEERSEQLKDYVSTVVEGLQNVANLLSTRKDYTISLRSLVNARSAILSKLRQPKNKVTEKFAAKSARHKKHKQADTAKLKDKKMTLIVDDEEVERGRQLAQKEEEMVMDLISHYKDQVYEAVLNCTSRSLAALSEAAGCQGEVVRALSPLSQQHEGHSQTMSDHGMDSEASSPSPRGGSRMDSARSQLVMSSHSERPESNISNLSDATWSLEHKPLEPTYLQFEVQIQFNIPTIRVEPSLDVVQKVMGDVTNSILEATSEIVWLSKEGEESFFIRVSGDGNVQELQSQLSTVIEELSGYVQRHLFHFSYYNFLWKDDMHGNFNEFIMADPGSLAIKREVEHYLYIEKKVLGIPSRLPVGPVCLYTDPIKDALHGFSMAWKTTFASVLHEEAKKKLDAAVAYRSNVKGRLEQHVQTLDQLNSALHLLEELRDMENKIDDVYLPIETMYAKLREFELRLPREEVEMVDQLREQWTELLELAEQVRVILLKERRGAFEQELDKQVKTFVVEVIQFRNAFDAQGPAVPGIQPAEAVSRLQDFQMRYQIYDTKRKTLDSVSKLFGIACKPFPELDRTGEELDLLSQLYGLFQKFIRFDTCFRDTLWAEVDLEGSSHEVESYWDECLALPSKLKDWDAYNDLKTKLQTYLEVFPLLQNLASKEIRNRHWLQVMQVTNSSFQLEANVFKLCHLLDIGLIKHKSEIEEICRGASQELELEIKMRVTEEEWTEQVLNFEHYKRRGPMYLDKAFTQRLLEQLEDAEALLAVMLTSKYIGPLRDEAASWAEKLKEVAEVLELWLEVQDLWQYLEAVFSNSVAVRELPQEAKRFARIDKGWTKMMKRAFDTRNVLQCCYGGEVPKAVVLRHIHEELEICFKSLMGYLDNKRRAFPRFYFLSDPILLALLSRPNDLDSLRPHLRSIFMQIHDVRLEKAHDIGLDDSISDDVRDVPYTRHSRTPAGLSPHDRGRTSSGMSSGLQPRSTTPPKIDKRLHQHFNMNPQLLQSGPTMLPSEGLVDDVLMMDATAILSSDGEVLPLLEKVGLVDGVEVWLGKLRDSVGHTLHELNIGVVNDCNSSVPMDEWAYKYPSQVCRLGMLYHWTRECEQGVTEIRYDRKALHTLLKKYQANTGRLSSVLVRGVWRTLDEPMLPVHKARLECMITQSMYLRDVIDNMCSRKLREVTDFEWRRSVRCYMHPSEEKPPEPMVWILDTAYSYGTEFYGTDCGVALTPITERCFLTMSLALNQCLGARITGPVGVGKTETIRGLANIFGHFMGVFQCSEVFSPVNIGKICQGMSMDGCWGCFDEGQTLSKESMSVLMDHVQSIILAMRAKQNFMYLVDGTEIPMKRNVGLFMTTDPKHNIPTGNFPNDIAGSFRTISLIKPDLGQILKAKCAALGFRAPYVLALRLKVLSELVKDQLPCEYHHHFSVSALNGVLKRASQKRRSMRDDKMAEKDKREETSRSESANSEAPTTRVVTHAGSVGGPKLPGQMGMRKAGTPNPMTAAGKQEHAIVAQTIEDIIGPRLTGENLTLFKTILKDCFLGLPDAPAGIMSAKLRSFDMESAIENKAQDLNLIAHKPWVTRCMQLYNLSQVHHGIIVAGKSGSGKSTCIQTVVEALCLQARGLMSRQSHASKASTTAENMHKLQRIFPMMVDDLSLMFGSLDNNGDWVDGIVTSAIRKANRNQSTTWLCLDGPLTPLWADNFNSVLSSDKVLHQLNGDKLFLSDNIMVLFETDNLSDASPATVARSGIVHLDQDTVGWKPMARAWLETRTHQEVHVLQRAFQKTLDPITNFVMHEAKPRLHLSEVGMFRTCLGLLSAMLADNIEIGGELHIERLFLFCLIWTFGGLLDATDRKGFSDLLKTLSTALPDDDRDICVFDYYVDESGEWDPWHSRVPEVSYTDTQDILGEVFIDTIDTIRSRILMEFAAASGQNVLLVGPHGSGKTALINTFIDVQDPQTSICKRLVFSGASTAMQLQQFVENNIYHRQGFVYGAKENKMLKVFIDDINLPEGGPHGIQRCNELLRQLLDDRLLCTWQKPFESHIVEGLTIFSAMALTDYPSMSNRVLSERLLRHFAVFNVPAAQDEPLKSVVHGILEANMTQQESPGLDLDLHNALVSMSRDMLTAAQSVLRPTPMPGRCHYLFTLKDISKCFQCLRRLADESKADESTVIALWRHEIMRIMRDRISRSTDLLWFDDKLDQTIMQHWSKLEEKIPEHFVTFPTDTRIYQRPVTTHGTKQIKVMLQPVENLGDLHTCLNAHLTRYNEEFGNVRLDIMLSDFTISHVVRMHRILSFHHGGNMLLIGAVGCHLSRLCRLALHVADIPIHKMDTSKQSNFFDGLRSAIRLSGSEGKIITLLFTSRDLNDPVYLDAINSLLISGEYPHLFSNDEMDGLLQAIHPAMKREFPSSSMDPMKFFVSRVKSNLHIIVCLQPSHPLLRDAYNKYPGLLSGCQINWLCDWPQEALLGEASYFVAKHQLTQEFEDLRDSITTCLANIHSFVLRDCKQLPWAGDLNPEVTLSTVKAHEKKKDQLKVQTVKVPNLPYSKTILHERIKHCHRNKNEAAKNEVYVGPTTYRRFMDCFRHLYSSKAQDRTESVEQLKKVLATLDKTRSDAKVMKKAIKTINGNFEDACKKTADLLQRLTNKATALEKLKAKIGLSKSLDAYLHLTEFESEEEEEDELLKEEEYDDYDKEFDKMREATLKTRQVQAKEEYADAKDKVEKCRQQLEHARSQVLVWKSKVDRQCIERLKAFQTPPLLVGQVMEMVMILIGKRLPSQRIQEVREHPGKEDLSSRMSSSSSSTKLIVKKSKTTKDGERFDRAAWKSMVVTMTDSTKFVDMLHNVSWEDGLPTDVLQAVESYLAVSKEGQLGVTGEGTMLENASEQTFKAMKRSASPQGRANGITISGAKYSSEDCATLVQYTIAIVEYTRRCGPLKAAMERMHELEREIEENERMQKLAEEESEVNQLQQEFDQAVVEKHSLQMELQSMNERLKAASEMVESLKDQEAEWRQHVKDNGSNELLIANCLTAAGFLTYAGAVNVDTRLRMGEFFMQVCEHHGLPLHKKLLFRNMELIEFLYTPIDIMKLEMMRLPTTRLMLENSCFLMQEACTTAWPLICDPTSRVLTWLKGLYQHRELIVVKYHEMRSQLENCLADGVPLLVTDCDVSQLVSDLRFVDTIQNCENFIKGKSRFKVIVTDHEVECDPRFRLFLHATGEPQTVPQQLAAYTSVVFFQQSRKCVEEELLDTFMAHEKARLENESSALRQEKEENMLQLDKLEKQMRAQLSSDVRLMNDLQATRRMAELKKQYDETQENLCRIANGENSIQKAREGFRVIAQRAAVCFDTTQYMREINPVYQSSFSQFLSVFEAAISHSDRSAVKALIDKLTYSAYTTTARSLMERDRLVYSLLLAIEVEESQNNIGPGEREFLVSPNYSSVVMSALGYIQPPDSRIVQAKKPFDWMTDDQFHNLQ</sequence>
<feature type="domain" description="Dynein heavy chain tail" evidence="14">
    <location>
        <begin position="485"/>
        <end position="913"/>
    </location>
</feature>
<feature type="domain" description="Dynein heavy chain ATP-binding dynein motor region" evidence="18">
    <location>
        <begin position="4058"/>
        <end position="4279"/>
    </location>
</feature>
<dbReference type="PANTHER" id="PTHR46961:SF15">
    <property type="entry name" value="AAA+ ATPASE DOMAIN-CONTAINING PROTEIN"/>
    <property type="match status" value="1"/>
</dbReference>
<dbReference type="SUPFAM" id="SSF52540">
    <property type="entry name" value="P-loop containing nucleoside triphosphate hydrolases"/>
    <property type="match status" value="2"/>
</dbReference>
<dbReference type="PANTHER" id="PTHR46961">
    <property type="entry name" value="DYNEIN HEAVY CHAIN 1, AXONEMAL-LIKE PROTEIN"/>
    <property type="match status" value="1"/>
</dbReference>
<dbReference type="Gene3D" id="1.10.8.710">
    <property type="match status" value="1"/>
</dbReference>
<dbReference type="InterPro" id="IPR041466">
    <property type="entry name" value="Dynein_AAA5_ext"/>
</dbReference>
<reference evidence="21 22" key="1">
    <citation type="journal article" date="2023" name="Sci. Data">
        <title>Genome assembly of the Korean intertidal mud-creeper Batillaria attramentaria.</title>
        <authorList>
            <person name="Patra A.K."/>
            <person name="Ho P.T."/>
            <person name="Jun S."/>
            <person name="Lee S.J."/>
            <person name="Kim Y."/>
            <person name="Won Y.J."/>
        </authorList>
    </citation>
    <scope>NUCLEOTIDE SEQUENCE [LARGE SCALE GENOMIC DNA]</scope>
    <source>
        <strain evidence="21">Wonlab-2016</strain>
    </source>
</reference>
<dbReference type="Gene3D" id="1.20.58.1120">
    <property type="match status" value="1"/>
</dbReference>
<evidence type="ECO:0008006" key="23">
    <source>
        <dbReference type="Google" id="ProtNLM"/>
    </source>
</evidence>
<dbReference type="FunFam" id="1.20.140.100:FF:000003">
    <property type="entry name" value="Dynein, axonemal, heavy chain 5"/>
    <property type="match status" value="1"/>
</dbReference>
<feature type="coiled-coil region" evidence="12">
    <location>
        <begin position="4219"/>
        <end position="4284"/>
    </location>
</feature>
<evidence type="ECO:0000259" key="18">
    <source>
        <dbReference type="Pfam" id="PF12781"/>
    </source>
</evidence>
<keyword evidence="7" id="KW-0067">ATP-binding</keyword>
<dbReference type="Pfam" id="PF08393">
    <property type="entry name" value="DHC_N2"/>
    <property type="match status" value="1"/>
</dbReference>
<keyword evidence="5" id="KW-0677">Repeat</keyword>
<proteinExistence type="inferred from homology"/>
<feature type="domain" description="Dynein heavy chain hydrolytic ATP-binding dynein motor region" evidence="16">
    <location>
        <begin position="2187"/>
        <end position="2421"/>
    </location>
</feature>
<dbReference type="Gene3D" id="3.40.50.300">
    <property type="entry name" value="P-loop containing nucleotide triphosphate hydrolases"/>
    <property type="match status" value="4"/>
</dbReference>
<evidence type="ECO:0000259" key="15">
    <source>
        <dbReference type="Pfam" id="PF08393"/>
    </source>
</evidence>
<feature type="compositionally biased region" description="Low complexity" evidence="13">
    <location>
        <begin position="3764"/>
        <end position="3775"/>
    </location>
</feature>
<feature type="region of interest" description="Disordered" evidence="13">
    <location>
        <begin position="446"/>
        <end position="482"/>
    </location>
</feature>
<dbReference type="EMBL" id="JACVVK020000059">
    <property type="protein sequence ID" value="KAK7497327.1"/>
    <property type="molecule type" value="Genomic_DNA"/>
</dbReference>
<dbReference type="Proteomes" id="UP001519460">
    <property type="component" value="Unassembled WGS sequence"/>
</dbReference>
<evidence type="ECO:0000256" key="2">
    <source>
        <dbReference type="ARBA" id="ARBA00008887"/>
    </source>
</evidence>
<dbReference type="Gene3D" id="1.20.920.30">
    <property type="match status" value="1"/>
</dbReference>
<dbReference type="Gene3D" id="1.20.920.20">
    <property type="match status" value="1"/>
</dbReference>
<comment type="similarity">
    <text evidence="2">Belongs to the dynein heavy chain family.</text>
</comment>
<dbReference type="Pfam" id="PF12780">
    <property type="entry name" value="AAA_8"/>
    <property type="match status" value="1"/>
</dbReference>
<keyword evidence="11" id="KW-0206">Cytoskeleton</keyword>
<evidence type="ECO:0000256" key="13">
    <source>
        <dbReference type="SAM" id="MobiDB-lite"/>
    </source>
</evidence>
<dbReference type="Pfam" id="PF12774">
    <property type="entry name" value="AAA_6"/>
    <property type="match status" value="2"/>
</dbReference>
<evidence type="ECO:0000256" key="6">
    <source>
        <dbReference type="ARBA" id="ARBA00022741"/>
    </source>
</evidence>
<dbReference type="InterPro" id="IPR043157">
    <property type="entry name" value="Dynein_AAA1S"/>
</dbReference>
<keyword evidence="4" id="KW-0493">Microtubule</keyword>
<feature type="region of interest" description="Disordered" evidence="13">
    <location>
        <begin position="3754"/>
        <end position="3779"/>
    </location>
</feature>
<dbReference type="InterPro" id="IPR024317">
    <property type="entry name" value="Dynein_heavy_chain_D4_dom"/>
</dbReference>
<evidence type="ECO:0000256" key="12">
    <source>
        <dbReference type="SAM" id="Coils"/>
    </source>
</evidence>
<dbReference type="Gene3D" id="3.20.180.20">
    <property type="entry name" value="Dynein heavy chain, N-terminal domain 2"/>
    <property type="match status" value="1"/>
</dbReference>